<dbReference type="AlphaFoldDB" id="A0A419SKB6"/>
<feature type="transmembrane region" description="Helical" evidence="8">
    <location>
        <begin position="240"/>
        <end position="259"/>
    </location>
</feature>
<evidence type="ECO:0000256" key="8">
    <source>
        <dbReference type="SAM" id="Phobius"/>
    </source>
</evidence>
<dbReference type="RefSeq" id="WP_120189720.1">
    <property type="nucleotide sequence ID" value="NZ_MCHY01000008.1"/>
</dbReference>
<keyword evidence="3" id="KW-0813">Transport</keyword>
<feature type="transmembrane region" description="Helical" evidence="8">
    <location>
        <begin position="71"/>
        <end position="90"/>
    </location>
</feature>
<comment type="similarity">
    <text evidence="2">Belongs to the EamA transporter family.</text>
</comment>
<dbReference type="EMBL" id="MCHY01000008">
    <property type="protein sequence ID" value="RKD24422.1"/>
    <property type="molecule type" value="Genomic_DNA"/>
</dbReference>
<evidence type="ECO:0000256" key="2">
    <source>
        <dbReference type="ARBA" id="ARBA00007362"/>
    </source>
</evidence>
<accession>A0A419SKB6</accession>
<evidence type="ECO:0000256" key="1">
    <source>
        <dbReference type="ARBA" id="ARBA00004651"/>
    </source>
</evidence>
<dbReference type="Proteomes" id="UP000284219">
    <property type="component" value="Unassembled WGS sequence"/>
</dbReference>
<feature type="transmembrane region" description="Helical" evidence="8">
    <location>
        <begin position="37"/>
        <end position="59"/>
    </location>
</feature>
<keyword evidence="6 8" id="KW-1133">Transmembrane helix</keyword>
<gene>
    <name evidence="10" type="ORF">BEP19_08520</name>
</gene>
<feature type="transmembrane region" description="Helical" evidence="8">
    <location>
        <begin position="102"/>
        <end position="119"/>
    </location>
</feature>
<dbReference type="PANTHER" id="PTHR22911:SF137">
    <property type="entry name" value="SOLUTE CARRIER FAMILY 35 MEMBER G2-RELATED"/>
    <property type="match status" value="1"/>
</dbReference>
<protein>
    <submittedName>
        <fullName evidence="10">Transporter</fullName>
    </submittedName>
</protein>
<keyword evidence="4" id="KW-1003">Cell membrane</keyword>
<reference evidence="10 11" key="1">
    <citation type="submission" date="2016-08" db="EMBL/GenBank/DDBJ databases">
        <title>Novel Firmicute Genomes.</title>
        <authorList>
            <person name="Poppleton D.I."/>
            <person name="Gribaldo S."/>
        </authorList>
    </citation>
    <scope>NUCLEOTIDE SEQUENCE [LARGE SCALE GENOMIC DNA]</scope>
    <source>
        <strain evidence="10 11">RAOx-1</strain>
    </source>
</reference>
<keyword evidence="5 8" id="KW-0812">Transmembrane</keyword>
<sequence length="299" mass="33822">MSEERKGIWYAIGAYILWGILAIYWKSLQDIPAGEILAHRVFWSFLFVGVVLFISKRIFQVKAVLSSRRNWITVTCSGFLISANWFTYIWAVNNDHVIEASLGYYINPLFSFALGVLVLKEGLRRWQAISMLFAAVGVTILTIEYGKFPWIALSLALTFAFYGLTKKMIELDSLIALGLETLMVFPVAFFYLFRLELNGTSSLSSISLPTFLLLASSGVITAVPLLWFAQAAKRIPYTMISFIQYVSPTITLLLGIFLYKETFTWTHLISFGFIWLALALYTITSHGSFGQKNKMKDSA</sequence>
<evidence type="ECO:0000256" key="4">
    <source>
        <dbReference type="ARBA" id="ARBA00022475"/>
    </source>
</evidence>
<evidence type="ECO:0000313" key="10">
    <source>
        <dbReference type="EMBL" id="RKD24422.1"/>
    </source>
</evidence>
<dbReference type="InterPro" id="IPR037185">
    <property type="entry name" value="EmrE-like"/>
</dbReference>
<dbReference type="InterPro" id="IPR000620">
    <property type="entry name" value="EamA_dom"/>
</dbReference>
<dbReference type="InterPro" id="IPR004626">
    <property type="entry name" value="RarD"/>
</dbReference>
<comment type="caution">
    <text evidence="10">The sequence shown here is derived from an EMBL/GenBank/DDBJ whole genome shotgun (WGS) entry which is preliminary data.</text>
</comment>
<feature type="transmembrane region" description="Helical" evidence="8">
    <location>
        <begin position="265"/>
        <end position="284"/>
    </location>
</feature>
<dbReference type="PANTHER" id="PTHR22911">
    <property type="entry name" value="ACYL-MALONYL CONDENSING ENZYME-RELATED"/>
    <property type="match status" value="1"/>
</dbReference>
<evidence type="ECO:0000259" key="9">
    <source>
        <dbReference type="Pfam" id="PF00892"/>
    </source>
</evidence>
<comment type="subcellular location">
    <subcellularLocation>
        <location evidence="1">Cell membrane</location>
        <topology evidence="1">Multi-pass membrane protein</topology>
    </subcellularLocation>
</comment>
<dbReference type="Pfam" id="PF00892">
    <property type="entry name" value="EamA"/>
    <property type="match status" value="2"/>
</dbReference>
<dbReference type="SUPFAM" id="SSF103481">
    <property type="entry name" value="Multidrug resistance efflux transporter EmrE"/>
    <property type="match status" value="2"/>
</dbReference>
<feature type="transmembrane region" description="Helical" evidence="8">
    <location>
        <begin position="149"/>
        <end position="165"/>
    </location>
</feature>
<keyword evidence="11" id="KW-1185">Reference proteome</keyword>
<feature type="transmembrane region" description="Helical" evidence="8">
    <location>
        <begin position="7"/>
        <end position="25"/>
    </location>
</feature>
<feature type="transmembrane region" description="Helical" evidence="8">
    <location>
        <begin position="126"/>
        <end position="143"/>
    </location>
</feature>
<feature type="transmembrane region" description="Helical" evidence="8">
    <location>
        <begin position="174"/>
        <end position="194"/>
    </location>
</feature>
<dbReference type="NCBIfam" id="TIGR00688">
    <property type="entry name" value="rarD"/>
    <property type="match status" value="1"/>
</dbReference>
<feature type="domain" description="EamA" evidence="9">
    <location>
        <begin position="6"/>
        <end position="142"/>
    </location>
</feature>
<evidence type="ECO:0000256" key="7">
    <source>
        <dbReference type="ARBA" id="ARBA00023136"/>
    </source>
</evidence>
<feature type="transmembrane region" description="Helical" evidence="8">
    <location>
        <begin position="206"/>
        <end position="228"/>
    </location>
</feature>
<keyword evidence="7 8" id="KW-0472">Membrane</keyword>
<feature type="domain" description="EamA" evidence="9">
    <location>
        <begin position="151"/>
        <end position="281"/>
    </location>
</feature>
<evidence type="ECO:0000256" key="5">
    <source>
        <dbReference type="ARBA" id="ARBA00022692"/>
    </source>
</evidence>
<dbReference type="GO" id="GO:0005886">
    <property type="term" value="C:plasma membrane"/>
    <property type="evidence" value="ECO:0007669"/>
    <property type="project" value="UniProtKB-SubCell"/>
</dbReference>
<evidence type="ECO:0000313" key="11">
    <source>
        <dbReference type="Proteomes" id="UP000284219"/>
    </source>
</evidence>
<proteinExistence type="inferred from homology"/>
<evidence type="ECO:0000256" key="6">
    <source>
        <dbReference type="ARBA" id="ARBA00022989"/>
    </source>
</evidence>
<name>A0A419SKB6_9BACL</name>
<evidence type="ECO:0000256" key="3">
    <source>
        <dbReference type="ARBA" id="ARBA00022448"/>
    </source>
</evidence>
<dbReference type="OrthoDB" id="369870at2"/>
<organism evidence="10 11">
    <name type="scientific">Ammoniphilus oxalaticus</name>
    <dbReference type="NCBI Taxonomy" id="66863"/>
    <lineage>
        <taxon>Bacteria</taxon>
        <taxon>Bacillati</taxon>
        <taxon>Bacillota</taxon>
        <taxon>Bacilli</taxon>
        <taxon>Bacillales</taxon>
        <taxon>Paenibacillaceae</taxon>
        <taxon>Aneurinibacillus group</taxon>
        <taxon>Ammoniphilus</taxon>
    </lineage>
</organism>